<evidence type="ECO:0000313" key="1">
    <source>
        <dbReference type="EMBL" id="KAF0330804.1"/>
    </source>
</evidence>
<reference evidence="1 2" key="1">
    <citation type="submission" date="2019-12" db="EMBL/GenBank/DDBJ databases">
        <title>A genome sequence resource for the geographically widespread anthracnose pathogen Colletotrichum asianum.</title>
        <authorList>
            <person name="Meng Y."/>
        </authorList>
    </citation>
    <scope>NUCLEOTIDE SEQUENCE [LARGE SCALE GENOMIC DNA]</scope>
    <source>
        <strain evidence="1 2">ICMP 18580</strain>
    </source>
</reference>
<dbReference type="Proteomes" id="UP000434172">
    <property type="component" value="Unassembled WGS sequence"/>
</dbReference>
<evidence type="ECO:0000313" key="2">
    <source>
        <dbReference type="Proteomes" id="UP000434172"/>
    </source>
</evidence>
<comment type="caution">
    <text evidence="1">The sequence shown here is derived from an EMBL/GenBank/DDBJ whole genome shotgun (WGS) entry which is preliminary data.</text>
</comment>
<sequence>MQAHGSPSLGYPLAPSWPLLRHTFPLVTTAFSPLCVSLSATG</sequence>
<protein>
    <submittedName>
        <fullName evidence="1">Uncharacterized protein</fullName>
    </submittedName>
</protein>
<keyword evidence="2" id="KW-1185">Reference proteome</keyword>
<proteinExistence type="predicted"/>
<gene>
    <name evidence="1" type="ORF">GQ607_001673</name>
</gene>
<name>A0A8H3ZSF6_9PEZI</name>
<organism evidence="1 2">
    <name type="scientific">Colletotrichum asianum</name>
    <dbReference type="NCBI Taxonomy" id="702518"/>
    <lineage>
        <taxon>Eukaryota</taxon>
        <taxon>Fungi</taxon>
        <taxon>Dikarya</taxon>
        <taxon>Ascomycota</taxon>
        <taxon>Pezizomycotina</taxon>
        <taxon>Sordariomycetes</taxon>
        <taxon>Hypocreomycetidae</taxon>
        <taxon>Glomerellales</taxon>
        <taxon>Glomerellaceae</taxon>
        <taxon>Colletotrichum</taxon>
        <taxon>Colletotrichum gloeosporioides species complex</taxon>
    </lineage>
</organism>
<dbReference type="EMBL" id="WOWK01000005">
    <property type="protein sequence ID" value="KAF0330804.1"/>
    <property type="molecule type" value="Genomic_DNA"/>
</dbReference>
<dbReference type="AlphaFoldDB" id="A0A8H3ZSF6"/>
<accession>A0A8H3ZSF6</accession>